<dbReference type="AlphaFoldDB" id="A0A7L5AI55"/>
<dbReference type="Proteomes" id="UP000464507">
    <property type="component" value="Chromosome"/>
</dbReference>
<dbReference type="Pfam" id="PF07722">
    <property type="entry name" value="Peptidase_C26"/>
    <property type="match status" value="1"/>
</dbReference>
<accession>A0A7L5AI55</accession>
<dbReference type="EMBL" id="CP017146">
    <property type="protein sequence ID" value="QHO69455.1"/>
    <property type="molecule type" value="Genomic_DNA"/>
</dbReference>
<dbReference type="InterPro" id="IPR011697">
    <property type="entry name" value="Peptidase_C26"/>
</dbReference>
<dbReference type="InterPro" id="IPR029062">
    <property type="entry name" value="Class_I_gatase-like"/>
</dbReference>
<sequence length="288" mass="30521">MTITPLIGLVADRKVVTVGQWIDVPNDAIPHSYVAAIQQSGGSPLLIPSVAVNLANVERIVDAIDGLFLPGGSDLDSDLYGEECHNENDQPLRERDDLELALVRRAVERGVPVYGVCRGMQLINVALGGTLEQHLGDRLDMTPHRDEIGTYTAHEVIPVAGSGLAGIVGTATFAIASHHHQAVAELGQGLVACAWAPDGVVEAIEAIEATGDRFLLGVQWHPEQKLPGAGLELFRAFVQAAATGSLGYRVGLAEGTNTDDMVVKDVGLRVVDAPTSERCMEKHSAMSS</sequence>
<dbReference type="GO" id="GO:0033969">
    <property type="term" value="F:gamma-glutamyl-gamma-aminobutyrate hydrolase activity"/>
    <property type="evidence" value="ECO:0007669"/>
    <property type="project" value="TreeGrafter"/>
</dbReference>
<dbReference type="KEGG" id="mant:BHD05_07165"/>
<dbReference type="PANTHER" id="PTHR43235">
    <property type="entry name" value="GLUTAMINE AMIDOTRANSFERASE PB2B2.05-RELATED"/>
    <property type="match status" value="1"/>
</dbReference>
<evidence type="ECO:0000313" key="1">
    <source>
        <dbReference type="EMBL" id="QHO69455.1"/>
    </source>
</evidence>
<dbReference type="InterPro" id="IPR044668">
    <property type="entry name" value="PuuD-like"/>
</dbReference>
<reference evidence="1 2" key="1">
    <citation type="submission" date="2016-09" db="EMBL/GenBank/DDBJ databases">
        <title>Complete genome sequence of microbes from the polar regions.</title>
        <authorList>
            <person name="Liao L."/>
            <person name="Chen B."/>
        </authorList>
    </citation>
    <scope>NUCLEOTIDE SEQUENCE [LARGE SCALE GENOMIC DNA]</scope>
    <source>
        <strain evidence="1 2">ZS314</strain>
    </source>
</reference>
<evidence type="ECO:0000313" key="2">
    <source>
        <dbReference type="Proteomes" id="UP000464507"/>
    </source>
</evidence>
<dbReference type="PROSITE" id="PS51273">
    <property type="entry name" value="GATASE_TYPE_1"/>
    <property type="match status" value="1"/>
</dbReference>
<dbReference type="PANTHER" id="PTHR43235:SF1">
    <property type="entry name" value="GLUTAMINE AMIDOTRANSFERASE PB2B2.05-RELATED"/>
    <property type="match status" value="1"/>
</dbReference>
<proteinExistence type="predicted"/>
<dbReference type="GO" id="GO:0005829">
    <property type="term" value="C:cytosol"/>
    <property type="evidence" value="ECO:0007669"/>
    <property type="project" value="TreeGrafter"/>
</dbReference>
<protein>
    <recommendedName>
        <fullName evidence="3">Gamma-glutamyl-gamma-aminobutyrate hydrolase</fullName>
    </recommendedName>
</protein>
<dbReference type="OrthoDB" id="9813383at2"/>
<dbReference type="CDD" id="cd01745">
    <property type="entry name" value="GATase1_2"/>
    <property type="match status" value="1"/>
</dbReference>
<keyword evidence="2" id="KW-1185">Reference proteome</keyword>
<dbReference type="SUPFAM" id="SSF52317">
    <property type="entry name" value="Class I glutamine amidotransferase-like"/>
    <property type="match status" value="1"/>
</dbReference>
<dbReference type="Gene3D" id="3.40.50.880">
    <property type="match status" value="1"/>
</dbReference>
<gene>
    <name evidence="1" type="ORF">BHD05_07165</name>
</gene>
<dbReference type="RefSeq" id="WP_161885824.1">
    <property type="nucleotide sequence ID" value="NZ_CP017146.1"/>
</dbReference>
<name>A0A7L5AI55_9MICO</name>
<organism evidence="1 2">
    <name type="scientific">Marisediminicola antarctica</name>
    <dbReference type="NCBI Taxonomy" id="674079"/>
    <lineage>
        <taxon>Bacteria</taxon>
        <taxon>Bacillati</taxon>
        <taxon>Actinomycetota</taxon>
        <taxon>Actinomycetes</taxon>
        <taxon>Micrococcales</taxon>
        <taxon>Microbacteriaceae</taxon>
        <taxon>Marisediminicola</taxon>
    </lineage>
</organism>
<dbReference type="GO" id="GO:0006598">
    <property type="term" value="P:polyamine catabolic process"/>
    <property type="evidence" value="ECO:0007669"/>
    <property type="project" value="TreeGrafter"/>
</dbReference>
<evidence type="ECO:0008006" key="3">
    <source>
        <dbReference type="Google" id="ProtNLM"/>
    </source>
</evidence>